<keyword evidence="4" id="KW-0378">Hydrolase</keyword>
<reference evidence="4 5" key="1">
    <citation type="journal article" date="2010" name="Science">
        <title>Genomic comparison of the ants Camponotus floridanus and Harpegnathos saltator.</title>
        <authorList>
            <person name="Bonasio R."/>
            <person name="Zhang G."/>
            <person name="Ye C."/>
            <person name="Mutti N.S."/>
            <person name="Fang X."/>
            <person name="Qin N."/>
            <person name="Donahue G."/>
            <person name="Yang P."/>
            <person name="Li Q."/>
            <person name="Li C."/>
            <person name="Zhang P."/>
            <person name="Huang Z."/>
            <person name="Berger S.L."/>
            <person name="Reinberg D."/>
            <person name="Wang J."/>
            <person name="Liebig J."/>
        </authorList>
    </citation>
    <scope>NUCLEOTIDE SEQUENCE [LARGE SCALE GENOMIC DNA]</scope>
    <source>
        <strain evidence="5">C129</strain>
    </source>
</reference>
<dbReference type="InterPro" id="IPR001461">
    <property type="entry name" value="Aspartic_peptidase_A1"/>
</dbReference>
<name>E1ZZM9_CAMFO</name>
<dbReference type="PANTHER" id="PTHR47966:SF51">
    <property type="entry name" value="BETA-SITE APP-CLEAVING ENZYME, ISOFORM A-RELATED"/>
    <property type="match status" value="1"/>
</dbReference>
<evidence type="ECO:0000313" key="5">
    <source>
        <dbReference type="Proteomes" id="UP000000311"/>
    </source>
</evidence>
<dbReference type="PANTHER" id="PTHR47966">
    <property type="entry name" value="BETA-SITE APP-CLEAVING ENZYME, ISOFORM A-RELATED"/>
    <property type="match status" value="1"/>
</dbReference>
<dbReference type="EMBL" id="GL435462">
    <property type="protein sequence ID" value="EFN73361.1"/>
    <property type="molecule type" value="Genomic_DNA"/>
</dbReference>
<sequence>RNTSVKFGGKLTFGGSDPAYYVGGFTYVPVTKKGYWQFTLESIDMNDFIWCEKSCQAIVDSSAWQIMGPQTDILYINHLIGTNTQGRVDCNRILELPTIRFKLGGKTFDLTAKDYIIRYPFDESICITVFWEHDRFECIGNVEVEWILGTPFMGRYYTEFDMEKDRVGFALAR</sequence>
<dbReference type="Pfam" id="PF00026">
    <property type="entry name" value="Asp"/>
    <property type="match status" value="1"/>
</dbReference>
<dbReference type="STRING" id="104421.E1ZZM9"/>
<feature type="domain" description="Peptidase A1" evidence="3">
    <location>
        <begin position="1"/>
        <end position="170"/>
    </location>
</feature>
<proteinExistence type="inferred from homology"/>
<feature type="disulfide bond" evidence="2">
    <location>
        <begin position="51"/>
        <end position="55"/>
    </location>
</feature>
<keyword evidence="5" id="KW-1185">Reference proteome</keyword>
<dbReference type="PRINTS" id="PR00792">
    <property type="entry name" value="PEPSIN"/>
</dbReference>
<dbReference type="AlphaFoldDB" id="E1ZZM9"/>
<evidence type="ECO:0000259" key="3">
    <source>
        <dbReference type="PROSITE" id="PS51767"/>
    </source>
</evidence>
<keyword evidence="4" id="KW-0645">Protease</keyword>
<dbReference type="InterPro" id="IPR021109">
    <property type="entry name" value="Peptidase_aspartic_dom_sf"/>
</dbReference>
<gene>
    <name evidence="4" type="ORF">EAG_00807</name>
</gene>
<dbReference type="GO" id="GO:0006508">
    <property type="term" value="P:proteolysis"/>
    <property type="evidence" value="ECO:0007669"/>
    <property type="project" value="UniProtKB-KW"/>
</dbReference>
<dbReference type="GO" id="GO:0004190">
    <property type="term" value="F:aspartic-type endopeptidase activity"/>
    <property type="evidence" value="ECO:0007669"/>
    <property type="project" value="InterPro"/>
</dbReference>
<dbReference type="InParanoid" id="E1ZZM9"/>
<dbReference type="FunFam" id="2.40.70.10:FF:000044">
    <property type="entry name" value="Lysosomal aspartic protease"/>
    <property type="match status" value="1"/>
</dbReference>
<keyword evidence="2" id="KW-1015">Disulfide bond</keyword>
<dbReference type="PROSITE" id="PS51767">
    <property type="entry name" value="PEPTIDASE_A1"/>
    <property type="match status" value="1"/>
</dbReference>
<evidence type="ECO:0000256" key="1">
    <source>
        <dbReference type="ARBA" id="ARBA00007447"/>
    </source>
</evidence>
<protein>
    <submittedName>
        <fullName evidence="4">Lysosomal aspartic protease</fullName>
    </submittedName>
</protein>
<feature type="non-terminal residue" evidence="4">
    <location>
        <position position="173"/>
    </location>
</feature>
<dbReference type="InterPro" id="IPR033121">
    <property type="entry name" value="PEPTIDASE_A1"/>
</dbReference>
<comment type="similarity">
    <text evidence="1">Belongs to the peptidase A1 family.</text>
</comment>
<dbReference type="SUPFAM" id="SSF50630">
    <property type="entry name" value="Acid proteases"/>
    <property type="match status" value="1"/>
</dbReference>
<evidence type="ECO:0000313" key="4">
    <source>
        <dbReference type="EMBL" id="EFN73361.1"/>
    </source>
</evidence>
<feature type="non-terminal residue" evidence="4">
    <location>
        <position position="1"/>
    </location>
</feature>
<dbReference type="Proteomes" id="UP000000311">
    <property type="component" value="Unassembled WGS sequence"/>
</dbReference>
<dbReference type="Gene3D" id="2.60.40.1960">
    <property type="match status" value="1"/>
</dbReference>
<dbReference type="Gene3D" id="2.40.70.10">
    <property type="entry name" value="Acid Proteases"/>
    <property type="match status" value="1"/>
</dbReference>
<evidence type="ECO:0000256" key="2">
    <source>
        <dbReference type="PIRSR" id="PIRSR601461-2"/>
    </source>
</evidence>
<organism evidence="5">
    <name type="scientific">Camponotus floridanus</name>
    <name type="common">Florida carpenter ant</name>
    <dbReference type="NCBI Taxonomy" id="104421"/>
    <lineage>
        <taxon>Eukaryota</taxon>
        <taxon>Metazoa</taxon>
        <taxon>Ecdysozoa</taxon>
        <taxon>Arthropoda</taxon>
        <taxon>Hexapoda</taxon>
        <taxon>Insecta</taxon>
        <taxon>Pterygota</taxon>
        <taxon>Neoptera</taxon>
        <taxon>Endopterygota</taxon>
        <taxon>Hymenoptera</taxon>
        <taxon>Apocrita</taxon>
        <taxon>Aculeata</taxon>
        <taxon>Formicoidea</taxon>
        <taxon>Formicidae</taxon>
        <taxon>Formicinae</taxon>
        <taxon>Camponotus</taxon>
    </lineage>
</organism>
<accession>E1ZZM9</accession>
<dbReference type="OrthoDB" id="771136at2759"/>